<dbReference type="Gene3D" id="1.20.1440.60">
    <property type="entry name" value="23S rRNA-intervening sequence"/>
    <property type="match status" value="1"/>
</dbReference>
<dbReference type="Pfam" id="PF05635">
    <property type="entry name" value="23S_rRNA_IVP"/>
    <property type="match status" value="1"/>
</dbReference>
<proteinExistence type="predicted"/>
<organism evidence="1 2">
    <name type="scientific">Tenacibaculum tangerinum</name>
    <dbReference type="NCBI Taxonomy" id="3038772"/>
    <lineage>
        <taxon>Bacteria</taxon>
        <taxon>Pseudomonadati</taxon>
        <taxon>Bacteroidota</taxon>
        <taxon>Flavobacteriia</taxon>
        <taxon>Flavobacteriales</taxon>
        <taxon>Flavobacteriaceae</taxon>
        <taxon>Tenacibaculum</taxon>
    </lineage>
</organism>
<keyword evidence="2" id="KW-1185">Reference proteome</keyword>
<dbReference type="PANTHER" id="PTHR38471:SF2">
    <property type="entry name" value="FOUR HELIX BUNDLE PROTEIN"/>
    <property type="match status" value="1"/>
</dbReference>
<evidence type="ECO:0000313" key="2">
    <source>
        <dbReference type="Proteomes" id="UP001232001"/>
    </source>
</evidence>
<dbReference type="RefSeq" id="WP_279652467.1">
    <property type="nucleotide sequence ID" value="NZ_CP122539.1"/>
</dbReference>
<gene>
    <name evidence="1" type="ORF">P8625_05440</name>
</gene>
<sequence>MKKENNIKTFRDLLVWQKSMVFVTEVYKVSNDFPKEETFGLTSQIRRSAVSIPSNISEGYGRQSLGDFIRFLKIGIASLFELQTQLEISLNLEYISREPFDQLYEKSREIERMLSSLIRKLKEKR</sequence>
<evidence type="ECO:0000313" key="1">
    <source>
        <dbReference type="EMBL" id="WGH76603.1"/>
    </source>
</evidence>
<reference evidence="1 2" key="1">
    <citation type="submission" date="2023-04" db="EMBL/GenBank/DDBJ databases">
        <title>Tenacibaculum tangerinum sp. nov., isolated from sea tidal flat of South Korea.</title>
        <authorList>
            <person name="Lee S.H."/>
            <person name="Kim J.-J."/>
        </authorList>
    </citation>
    <scope>NUCLEOTIDE SEQUENCE [LARGE SCALE GENOMIC DNA]</scope>
    <source>
        <strain evidence="1 2">GRR-S3-23</strain>
    </source>
</reference>
<protein>
    <submittedName>
        <fullName evidence="1">Four helix bundle protein</fullName>
    </submittedName>
</protein>
<dbReference type="SUPFAM" id="SSF158446">
    <property type="entry name" value="IVS-encoded protein-like"/>
    <property type="match status" value="1"/>
</dbReference>
<dbReference type="Proteomes" id="UP001232001">
    <property type="component" value="Chromosome"/>
</dbReference>
<dbReference type="NCBIfam" id="TIGR02436">
    <property type="entry name" value="four helix bundle protein"/>
    <property type="match status" value="1"/>
</dbReference>
<dbReference type="InterPro" id="IPR012657">
    <property type="entry name" value="23S_rRNA-intervening_sequence"/>
</dbReference>
<name>A0ABY8L8V5_9FLAO</name>
<dbReference type="NCBIfam" id="NF008911">
    <property type="entry name" value="PRK12275.1-2"/>
    <property type="match status" value="1"/>
</dbReference>
<dbReference type="PANTHER" id="PTHR38471">
    <property type="entry name" value="FOUR HELIX BUNDLE PROTEIN"/>
    <property type="match status" value="1"/>
</dbReference>
<accession>A0ABY8L8V5</accession>
<dbReference type="InterPro" id="IPR036583">
    <property type="entry name" value="23S_rRNA_IVS_sf"/>
</dbReference>
<dbReference type="EMBL" id="CP122539">
    <property type="protein sequence ID" value="WGH76603.1"/>
    <property type="molecule type" value="Genomic_DNA"/>
</dbReference>
<dbReference type="CDD" id="cd16377">
    <property type="entry name" value="23S_rRNA_IVP_like"/>
    <property type="match status" value="1"/>
</dbReference>